<evidence type="ECO:0000313" key="1">
    <source>
        <dbReference type="EMBL" id="MFB6490558.1"/>
    </source>
</evidence>
<organism evidence="1 2">
    <name type="scientific">Thermoproteus sp. AZ2</name>
    <dbReference type="NCBI Taxonomy" id="1609232"/>
    <lineage>
        <taxon>Archaea</taxon>
        <taxon>Thermoproteota</taxon>
        <taxon>Thermoprotei</taxon>
        <taxon>Thermoproteales</taxon>
        <taxon>Thermoproteaceae</taxon>
        <taxon>Thermoproteus</taxon>
    </lineage>
</organism>
<name>A0ACC6V136_9CREN</name>
<evidence type="ECO:0000313" key="2">
    <source>
        <dbReference type="Proteomes" id="UP000033636"/>
    </source>
</evidence>
<dbReference type="EMBL" id="JZWT02000010">
    <property type="protein sequence ID" value="MFB6490558.1"/>
    <property type="molecule type" value="Genomic_DNA"/>
</dbReference>
<gene>
    <name evidence="1" type="ORF">TU35_004820</name>
</gene>
<sequence>MRLLEIIRDFLFGAFYLDLYRETSEIYRKTLLATEVLVFGDLIGIPLLTSYYSLRLLPYFLKDLYDFRRETLKERDVLEELSHIDVH</sequence>
<reference evidence="1" key="1">
    <citation type="submission" date="2024-07" db="EMBL/GenBank/DDBJ databases">
        <title>Metagenome and Metagenome-Assembled Genomes of Archaea from a hot spring from the geothermal field of Los Azufres, Mexico.</title>
        <authorList>
            <person name="Marin-Paredes R."/>
            <person name="Martinez-Romero E."/>
            <person name="Servin-Garciduenas L.E."/>
        </authorList>
    </citation>
    <scope>NUCLEOTIDE SEQUENCE</scope>
</reference>
<dbReference type="Proteomes" id="UP000033636">
    <property type="component" value="Unassembled WGS sequence"/>
</dbReference>
<comment type="caution">
    <text evidence="1">The sequence shown here is derived from an EMBL/GenBank/DDBJ whole genome shotgun (WGS) entry which is preliminary data.</text>
</comment>
<protein>
    <submittedName>
        <fullName evidence="1">Uncharacterized protein</fullName>
    </submittedName>
</protein>
<accession>A0ACC6V136</accession>
<proteinExistence type="predicted"/>